<name>A0A809QXS3_9PROT</name>
<dbReference type="InterPro" id="IPR016174">
    <property type="entry name" value="Di-haem_cyt_TM"/>
</dbReference>
<accession>A0A809QXS3</accession>
<comment type="subunit">
    <text evidence="2">The main subunits of complex b-c1 are: cytochrome b, cytochrome c1 and the Rieske protein.</text>
</comment>
<feature type="transmembrane region" description="Helical" evidence="4">
    <location>
        <begin position="114"/>
        <end position="136"/>
    </location>
</feature>
<evidence type="ECO:0000313" key="8">
    <source>
        <dbReference type="EMBL" id="BBO20209.1"/>
    </source>
</evidence>
<protein>
    <submittedName>
        <fullName evidence="8">Ferredoxin-NAD reductase</fullName>
    </submittedName>
</protein>
<dbReference type="GO" id="GO:0051537">
    <property type="term" value="F:2 iron, 2 sulfur cluster binding"/>
    <property type="evidence" value="ECO:0007669"/>
    <property type="project" value="UniProtKB-KW"/>
</dbReference>
<keyword evidence="3" id="KW-0001">2Fe-2S</keyword>
<dbReference type="Proteomes" id="UP000662914">
    <property type="component" value="Chromosome"/>
</dbReference>
<reference evidence="8" key="1">
    <citation type="journal article" name="DNA Res.">
        <title>The physiological potential of anammox bacteria as revealed by their core genome structure.</title>
        <authorList>
            <person name="Okubo T."/>
            <person name="Toyoda A."/>
            <person name="Fukuhara K."/>
            <person name="Uchiyama I."/>
            <person name="Harigaya Y."/>
            <person name="Kuroiwa M."/>
            <person name="Suzuki T."/>
            <person name="Murakami Y."/>
            <person name="Suwa Y."/>
            <person name="Takami H."/>
        </authorList>
    </citation>
    <scope>NUCLEOTIDE SEQUENCE</scope>
    <source>
        <strain evidence="8">317325-3</strain>
    </source>
</reference>
<dbReference type="Gene3D" id="3.40.50.80">
    <property type="entry name" value="Nucleotide-binding domain of ferredoxin-NADP reductase (FNR) module"/>
    <property type="match status" value="1"/>
</dbReference>
<dbReference type="GO" id="GO:0016491">
    <property type="term" value="F:oxidoreductase activity"/>
    <property type="evidence" value="ECO:0007669"/>
    <property type="project" value="InterPro"/>
</dbReference>
<feature type="transmembrane region" description="Helical" evidence="4">
    <location>
        <begin position="266"/>
        <end position="285"/>
    </location>
</feature>
<sequence>MLKLIHKTMQWFFMRVEGVFNIAFGDKLNPLYHLGTITFWQFWLVAASGLYLFIFADTGVNDAYKSVEAITHEQWWAGGILRSIHRYASDGMVLTMLLHMARHFAYDKYRGFRWFSWITGVILIWLVYISGINGFMLVWDKMAQFVTVATAELFDWIPIFRGMIIRNFLFEGAVNDRLFTLLAFVHLGAPLVVLMVMWIHVQRVPRAHINPPKAIAIWVTLTFLVLSLVKPVVSQSQANLSMEVVQLDFDWFYLLVYPLIYDWPIGRVWALLIGLTLFLYLVPWLPPKRRGSAKALLDISVHPDNKTVHARFGETILDAGLRGEINLPYECRNGGCGVCKCSVLNGEVDPGVYQPSALSAAERAMGKVLMCCASPLSDIEIEYEPQFALAQAPAKEYAGVVDKMEKLSHDVMGVTIRLPHGERISFIAGQYINIILEDGERRAFSFASAPHEAEHIELQIRLVPGGRFTTHVFEKMKVGDAIRFEGPLGDFVLRESSRPIIFVAGATGFAPVKSMVEDAFHRGLKRPIRLYWGVKQHRDLYLADLPEQWQREHGNFKFIPVLSEPEAGDGWTGRTGLVHEAILQDFPSLAGNEIYACGSVRMVEAIFPKLKDQGAEEGMCFSDAFTISARSMAIQVSAEEPKS</sequence>
<dbReference type="Pfam" id="PF00175">
    <property type="entry name" value="NAD_binding_1"/>
    <property type="match status" value="1"/>
</dbReference>
<dbReference type="CDD" id="cd06189">
    <property type="entry name" value="flavin_oxioreductase"/>
    <property type="match status" value="1"/>
</dbReference>
<dbReference type="CDD" id="cd00207">
    <property type="entry name" value="fer2"/>
    <property type="match status" value="1"/>
</dbReference>
<feature type="transmembrane region" description="Helical" evidence="4">
    <location>
        <begin position="142"/>
        <end position="160"/>
    </location>
</feature>
<dbReference type="Gene3D" id="3.10.20.30">
    <property type="match status" value="1"/>
</dbReference>
<keyword evidence="3" id="KW-0411">Iron-sulfur</keyword>
<dbReference type="InterPro" id="IPR012675">
    <property type="entry name" value="Beta-grasp_dom_sf"/>
</dbReference>
<feature type="transmembrane region" description="Helical" evidence="4">
    <location>
        <begin position="213"/>
        <end position="233"/>
    </location>
</feature>
<dbReference type="GO" id="GO:0009055">
    <property type="term" value="F:electron transfer activity"/>
    <property type="evidence" value="ECO:0007669"/>
    <property type="project" value="InterPro"/>
</dbReference>
<dbReference type="PRINTS" id="PR00410">
    <property type="entry name" value="PHEHYDRXLASE"/>
</dbReference>
<gene>
    <name evidence="8" type="ORF">DSYM_09080</name>
</gene>
<dbReference type="KEGG" id="ddz:DSYM_09080"/>
<evidence type="ECO:0000259" key="6">
    <source>
        <dbReference type="PROSITE" id="PS51085"/>
    </source>
</evidence>
<dbReference type="PROSITE" id="PS51085">
    <property type="entry name" value="2FE2S_FER_2"/>
    <property type="match status" value="1"/>
</dbReference>
<dbReference type="SUPFAM" id="SSF63380">
    <property type="entry name" value="Riboflavin synthase domain-like"/>
    <property type="match status" value="1"/>
</dbReference>
<dbReference type="InterPro" id="IPR017927">
    <property type="entry name" value="FAD-bd_FR_type"/>
</dbReference>
<dbReference type="InterPro" id="IPR001041">
    <property type="entry name" value="2Fe-2S_ferredoxin-type"/>
</dbReference>
<evidence type="ECO:0000256" key="4">
    <source>
        <dbReference type="SAM" id="Phobius"/>
    </source>
</evidence>
<dbReference type="InterPro" id="IPR017938">
    <property type="entry name" value="Riboflavin_synthase-like_b-brl"/>
</dbReference>
<keyword evidence="4" id="KW-0812">Transmembrane</keyword>
<dbReference type="PROSITE" id="PS51384">
    <property type="entry name" value="FAD_FR"/>
    <property type="match status" value="1"/>
</dbReference>
<dbReference type="InterPro" id="IPR027387">
    <property type="entry name" value="Cytb/b6-like_sf"/>
</dbReference>
<evidence type="ECO:0000259" key="7">
    <source>
        <dbReference type="PROSITE" id="PS51384"/>
    </source>
</evidence>
<dbReference type="InterPro" id="IPR050415">
    <property type="entry name" value="MRET"/>
</dbReference>
<evidence type="ECO:0000256" key="1">
    <source>
        <dbReference type="ARBA" id="ARBA00001974"/>
    </source>
</evidence>
<dbReference type="SUPFAM" id="SSF54292">
    <property type="entry name" value="2Fe-2S ferredoxin-like"/>
    <property type="match status" value="1"/>
</dbReference>
<comment type="cofactor">
    <cofactor evidence="1">
        <name>FAD</name>
        <dbReference type="ChEBI" id="CHEBI:57692"/>
    </cofactor>
</comment>
<feature type="domain" description="Cytochrome b/b6 N-terminal region profile" evidence="5">
    <location>
        <begin position="1"/>
        <end position="213"/>
    </location>
</feature>
<dbReference type="SUPFAM" id="SSF52343">
    <property type="entry name" value="Ferredoxin reductase-like, C-terminal NADP-linked domain"/>
    <property type="match status" value="1"/>
</dbReference>
<keyword evidence="3" id="KW-0408">Iron</keyword>
<dbReference type="EMBL" id="AP021857">
    <property type="protein sequence ID" value="BBO20209.1"/>
    <property type="molecule type" value="Genomic_DNA"/>
</dbReference>
<dbReference type="InterPro" id="IPR005797">
    <property type="entry name" value="Cyt_b/b6_N"/>
</dbReference>
<feature type="transmembrane region" description="Helical" evidence="4">
    <location>
        <begin position="181"/>
        <end position="201"/>
    </location>
</feature>
<keyword evidence="4" id="KW-0472">Membrane</keyword>
<dbReference type="InterPro" id="IPR036010">
    <property type="entry name" value="2Fe-2S_ferredoxin-like_sf"/>
</dbReference>
<dbReference type="Gene3D" id="1.20.810.10">
    <property type="entry name" value="Cytochrome Bc1 Complex, Chain C"/>
    <property type="match status" value="1"/>
</dbReference>
<feature type="domain" description="2Fe-2S ferredoxin-type" evidence="6">
    <location>
        <begin position="297"/>
        <end position="387"/>
    </location>
</feature>
<evidence type="ECO:0000313" key="9">
    <source>
        <dbReference type="Proteomes" id="UP000662914"/>
    </source>
</evidence>
<evidence type="ECO:0000256" key="3">
    <source>
        <dbReference type="ARBA" id="ARBA00022714"/>
    </source>
</evidence>
<dbReference type="GO" id="GO:0016020">
    <property type="term" value="C:membrane"/>
    <property type="evidence" value="ECO:0007669"/>
    <property type="project" value="InterPro"/>
</dbReference>
<dbReference type="Pfam" id="PF00111">
    <property type="entry name" value="Fer2"/>
    <property type="match status" value="1"/>
</dbReference>
<dbReference type="PANTHER" id="PTHR47354">
    <property type="entry name" value="NADH OXIDOREDUCTASE HCR"/>
    <property type="match status" value="1"/>
</dbReference>
<evidence type="ECO:0000256" key="2">
    <source>
        <dbReference type="ARBA" id="ARBA00011649"/>
    </source>
</evidence>
<dbReference type="InterPro" id="IPR039261">
    <property type="entry name" value="FNR_nucleotide-bd"/>
</dbReference>
<dbReference type="InterPro" id="IPR006058">
    <property type="entry name" value="2Fe2S_fd_BS"/>
</dbReference>
<organism evidence="8 9">
    <name type="scientific">Candidatus Desulfobacillus denitrificans</name>
    <dbReference type="NCBI Taxonomy" id="2608985"/>
    <lineage>
        <taxon>Bacteria</taxon>
        <taxon>Pseudomonadati</taxon>
        <taxon>Pseudomonadota</taxon>
        <taxon>Betaproteobacteria</taxon>
        <taxon>Candidatus Desulfobacillus</taxon>
    </lineage>
</organism>
<keyword evidence="4" id="KW-1133">Transmembrane helix</keyword>
<dbReference type="PROSITE" id="PS51002">
    <property type="entry name" value="CYTB_NTER"/>
    <property type="match status" value="1"/>
</dbReference>
<dbReference type="PROSITE" id="PS00197">
    <property type="entry name" value="2FE2S_FER_1"/>
    <property type="match status" value="1"/>
</dbReference>
<feature type="domain" description="FAD-binding FR-type" evidence="7">
    <location>
        <begin position="394"/>
        <end position="494"/>
    </location>
</feature>
<dbReference type="AlphaFoldDB" id="A0A809QXS3"/>
<dbReference type="Pfam" id="PF00033">
    <property type="entry name" value="Cytochrome_B"/>
    <property type="match status" value="1"/>
</dbReference>
<dbReference type="SUPFAM" id="SSF81342">
    <property type="entry name" value="Transmembrane di-heme cytochromes"/>
    <property type="match status" value="1"/>
</dbReference>
<dbReference type="Pfam" id="PF00970">
    <property type="entry name" value="FAD_binding_6"/>
    <property type="match status" value="1"/>
</dbReference>
<dbReference type="GO" id="GO:0022904">
    <property type="term" value="P:respiratory electron transport chain"/>
    <property type="evidence" value="ECO:0007669"/>
    <property type="project" value="InterPro"/>
</dbReference>
<feature type="transmembrane region" description="Helical" evidence="4">
    <location>
        <begin position="37"/>
        <end position="56"/>
    </location>
</feature>
<dbReference type="PANTHER" id="PTHR47354:SF5">
    <property type="entry name" value="PROTEIN RFBI"/>
    <property type="match status" value="1"/>
</dbReference>
<dbReference type="InterPro" id="IPR001433">
    <property type="entry name" value="OxRdtase_FAD/NAD-bd"/>
</dbReference>
<keyword evidence="3" id="KW-0479">Metal-binding</keyword>
<proteinExistence type="predicted"/>
<evidence type="ECO:0000259" key="5">
    <source>
        <dbReference type="PROSITE" id="PS51002"/>
    </source>
</evidence>
<dbReference type="Gene3D" id="2.40.30.10">
    <property type="entry name" value="Translation factors"/>
    <property type="match status" value="1"/>
</dbReference>
<dbReference type="InterPro" id="IPR008333">
    <property type="entry name" value="Cbr1-like_FAD-bd_dom"/>
</dbReference>